<evidence type="ECO:0000256" key="2">
    <source>
        <dbReference type="ARBA" id="ARBA00023015"/>
    </source>
</evidence>
<evidence type="ECO:0000259" key="5">
    <source>
        <dbReference type="PROSITE" id="PS50931"/>
    </source>
</evidence>
<dbReference type="PRINTS" id="PR00039">
    <property type="entry name" value="HTHLYSR"/>
</dbReference>
<dbReference type="Gene3D" id="1.10.10.10">
    <property type="entry name" value="Winged helix-like DNA-binding domain superfamily/Winged helix DNA-binding domain"/>
    <property type="match status" value="1"/>
</dbReference>
<dbReference type="InterPro" id="IPR050950">
    <property type="entry name" value="HTH-type_LysR_regulators"/>
</dbReference>
<dbReference type="InterPro" id="IPR005119">
    <property type="entry name" value="LysR_subst-bd"/>
</dbReference>
<dbReference type="GO" id="GO:0003677">
    <property type="term" value="F:DNA binding"/>
    <property type="evidence" value="ECO:0007669"/>
    <property type="project" value="UniProtKB-KW"/>
</dbReference>
<evidence type="ECO:0000256" key="4">
    <source>
        <dbReference type="ARBA" id="ARBA00023163"/>
    </source>
</evidence>
<dbReference type="InterPro" id="IPR000847">
    <property type="entry name" value="LysR_HTH_N"/>
</dbReference>
<dbReference type="SUPFAM" id="SSF53850">
    <property type="entry name" value="Periplasmic binding protein-like II"/>
    <property type="match status" value="1"/>
</dbReference>
<dbReference type="InterPro" id="IPR036388">
    <property type="entry name" value="WH-like_DNA-bd_sf"/>
</dbReference>
<organism evidence="6 7">
    <name type="scientific">Chromobacterium rhizoryzae</name>
    <dbReference type="NCBI Taxonomy" id="1778675"/>
    <lineage>
        <taxon>Bacteria</taxon>
        <taxon>Pseudomonadati</taxon>
        <taxon>Pseudomonadota</taxon>
        <taxon>Betaproteobacteria</taxon>
        <taxon>Neisseriales</taxon>
        <taxon>Chromobacteriaceae</taxon>
        <taxon>Chromobacterium</taxon>
    </lineage>
</organism>
<gene>
    <name evidence="6" type="ORF">D1345_11530</name>
</gene>
<dbReference type="Gene3D" id="3.40.190.10">
    <property type="entry name" value="Periplasmic binding protein-like II"/>
    <property type="match status" value="2"/>
</dbReference>
<dbReference type="SUPFAM" id="SSF46785">
    <property type="entry name" value="Winged helix' DNA-binding domain"/>
    <property type="match status" value="1"/>
</dbReference>
<evidence type="ECO:0000313" key="7">
    <source>
        <dbReference type="Proteomes" id="UP000259465"/>
    </source>
</evidence>
<evidence type="ECO:0000256" key="1">
    <source>
        <dbReference type="ARBA" id="ARBA00009437"/>
    </source>
</evidence>
<dbReference type="Proteomes" id="UP000259465">
    <property type="component" value="Chromosome"/>
</dbReference>
<keyword evidence="4" id="KW-0804">Transcription</keyword>
<dbReference type="GO" id="GO:0005829">
    <property type="term" value="C:cytosol"/>
    <property type="evidence" value="ECO:0007669"/>
    <property type="project" value="TreeGrafter"/>
</dbReference>
<dbReference type="GO" id="GO:0003700">
    <property type="term" value="F:DNA-binding transcription factor activity"/>
    <property type="evidence" value="ECO:0007669"/>
    <property type="project" value="InterPro"/>
</dbReference>
<evidence type="ECO:0000313" key="6">
    <source>
        <dbReference type="EMBL" id="AXT46784.1"/>
    </source>
</evidence>
<feature type="domain" description="HTH lysR-type" evidence="5">
    <location>
        <begin position="17"/>
        <end position="74"/>
    </location>
</feature>
<dbReference type="InterPro" id="IPR036390">
    <property type="entry name" value="WH_DNA-bd_sf"/>
</dbReference>
<accession>A0AAD0RRP6</accession>
<dbReference type="RefSeq" id="WP_019100650.1">
    <property type="nucleotide sequence ID" value="NZ_CP031968.1"/>
</dbReference>
<reference evidence="6 7" key="1">
    <citation type="submission" date="2018-08" db="EMBL/GenBank/DDBJ databases">
        <title>Complete genome sequence of JP2-74.</title>
        <authorList>
            <person name="Wu L."/>
        </authorList>
    </citation>
    <scope>NUCLEOTIDE SEQUENCE [LARGE SCALE GENOMIC DNA]</scope>
    <source>
        <strain evidence="6 7">JP2-74</strain>
    </source>
</reference>
<evidence type="ECO:0000256" key="3">
    <source>
        <dbReference type="ARBA" id="ARBA00023125"/>
    </source>
</evidence>
<keyword evidence="7" id="KW-1185">Reference proteome</keyword>
<dbReference type="KEGG" id="crz:D1345_11530"/>
<sequence>MDPLTPFSVQDMVLNRLKLRPLLVFDRVLRCQSIARAARELNLTQPAVTKAIRELEQQLDTVLFLRGNRGVTPTEYGLLLGERVKAVIAELRYLTDEINAFKGGICGHVIVGTQISASASLLPQAILRLKAHAPKLLVTVREGPQDYLFPALAAGELDLVVGRLPDPEAPLTRKLPLRHQPLYLNRLCIVAGGHHPLLAAPPSSLAELRDWPWILPPPDSPARLVAEQFFHDAGLALPDNLLESLSLLTNVNLLVDSDCLGLMPRLAARRFAAAKLLAVLPLDEVGPPTAVGYSVRADKPLPPAARQMIDSLKLAAAQLDAADQV</sequence>
<dbReference type="PANTHER" id="PTHR30419:SF8">
    <property type="entry name" value="NITROGEN ASSIMILATION TRANSCRIPTIONAL ACTIVATOR-RELATED"/>
    <property type="match status" value="1"/>
</dbReference>
<comment type="similarity">
    <text evidence="1">Belongs to the LysR transcriptional regulatory family.</text>
</comment>
<proteinExistence type="inferred from homology"/>
<dbReference type="EMBL" id="CP031968">
    <property type="protein sequence ID" value="AXT46784.1"/>
    <property type="molecule type" value="Genomic_DNA"/>
</dbReference>
<protein>
    <submittedName>
        <fullName evidence="6">LysR family transcriptional regulator</fullName>
    </submittedName>
</protein>
<dbReference type="Pfam" id="PF03466">
    <property type="entry name" value="LysR_substrate"/>
    <property type="match status" value="1"/>
</dbReference>
<keyword evidence="2" id="KW-0805">Transcription regulation</keyword>
<keyword evidence="3" id="KW-0238">DNA-binding</keyword>
<dbReference type="PROSITE" id="PS50931">
    <property type="entry name" value="HTH_LYSR"/>
    <property type="match status" value="1"/>
</dbReference>
<dbReference type="AlphaFoldDB" id="A0AAD0RRP6"/>
<name>A0AAD0RRP6_9NEIS</name>
<dbReference type="Pfam" id="PF00126">
    <property type="entry name" value="HTH_1"/>
    <property type="match status" value="1"/>
</dbReference>
<dbReference type="PANTHER" id="PTHR30419">
    <property type="entry name" value="HTH-TYPE TRANSCRIPTIONAL REGULATOR YBHD"/>
    <property type="match status" value="1"/>
</dbReference>